<sequence>MKEIPRKILQYEFFSTYYLFYCGYLLSSQSFFFYPLILIGYYCGVNHFIPKILLIFFAPFLPSYFIWIIAGCFYRIYQCLFNEESSNHNKNFILGLILGNIIEPNFITYFILSFIGIIILVKNIDLHFLQSSKIDKTYKLNNFYKKIQKNKISKDENNFNFLTKIIVDKILGVNYNSVFYISLSLIFGFLDITNFYKILISVSFLLPTPKFKMGSTIFFVAFYFDIFLVFLIPFCQFDFSVNDNFFYSVIINYVIYMILY</sequence>
<dbReference type="Proteomes" id="UP000282876">
    <property type="component" value="Unassembled WGS sequence"/>
</dbReference>
<evidence type="ECO:0000313" key="2">
    <source>
        <dbReference type="EMBL" id="RVD92630.1"/>
    </source>
</evidence>
<evidence type="ECO:0000313" key="3">
    <source>
        <dbReference type="Proteomes" id="UP000282876"/>
    </source>
</evidence>
<dbReference type="AlphaFoldDB" id="A0A437AN77"/>
<feature type="transmembrane region" description="Helical" evidence="1">
    <location>
        <begin position="244"/>
        <end position="259"/>
    </location>
</feature>
<reference evidence="2 3" key="1">
    <citation type="submission" date="2018-10" db="EMBL/GenBank/DDBJ databases">
        <title>Draft genome sequence of the microsporidian Tubulinosema ratisbonensis.</title>
        <authorList>
            <person name="Polonais V."/>
            <person name="Peyretaillade E."/>
            <person name="Niehus S."/>
            <person name="Wawrzyniak I."/>
            <person name="Franchet A."/>
            <person name="Gaspin C."/>
            <person name="Reichstadt M."/>
            <person name="Belser C."/>
            <person name="Labadie K."/>
            <person name="Delbac F."/>
            <person name="Ferrandon D."/>
        </authorList>
    </citation>
    <scope>NUCLEOTIDE SEQUENCE [LARGE SCALE GENOMIC DNA]</scope>
    <source>
        <strain evidence="2 3">Franzen</strain>
    </source>
</reference>
<protein>
    <submittedName>
        <fullName evidence="2">Uncharacterized protein</fullName>
    </submittedName>
</protein>
<feature type="transmembrane region" description="Helical" evidence="1">
    <location>
        <begin position="21"/>
        <end position="42"/>
    </location>
</feature>
<dbReference type="OrthoDB" id="10487169at2759"/>
<dbReference type="VEuPathDB" id="MicrosporidiaDB:TUBRATIS_008580"/>
<dbReference type="EMBL" id="RCSS01000172">
    <property type="protein sequence ID" value="RVD92630.1"/>
    <property type="molecule type" value="Genomic_DNA"/>
</dbReference>
<proteinExistence type="predicted"/>
<feature type="transmembrane region" description="Helical" evidence="1">
    <location>
        <begin position="178"/>
        <end position="199"/>
    </location>
</feature>
<gene>
    <name evidence="2" type="ORF">TUBRATIS_008580</name>
</gene>
<feature type="transmembrane region" description="Helical" evidence="1">
    <location>
        <begin position="93"/>
        <end position="121"/>
    </location>
</feature>
<comment type="caution">
    <text evidence="2">The sequence shown here is derived from an EMBL/GenBank/DDBJ whole genome shotgun (WGS) entry which is preliminary data.</text>
</comment>
<keyword evidence="1" id="KW-0472">Membrane</keyword>
<evidence type="ECO:0000256" key="1">
    <source>
        <dbReference type="SAM" id="Phobius"/>
    </source>
</evidence>
<keyword evidence="3" id="KW-1185">Reference proteome</keyword>
<organism evidence="2 3">
    <name type="scientific">Tubulinosema ratisbonensis</name>
    <dbReference type="NCBI Taxonomy" id="291195"/>
    <lineage>
        <taxon>Eukaryota</taxon>
        <taxon>Fungi</taxon>
        <taxon>Fungi incertae sedis</taxon>
        <taxon>Microsporidia</taxon>
        <taxon>Tubulinosematoidea</taxon>
        <taxon>Tubulinosematidae</taxon>
        <taxon>Tubulinosema</taxon>
    </lineage>
</organism>
<keyword evidence="1" id="KW-1133">Transmembrane helix</keyword>
<keyword evidence="1" id="KW-0812">Transmembrane</keyword>
<feature type="transmembrane region" description="Helical" evidence="1">
    <location>
        <begin position="48"/>
        <end position="73"/>
    </location>
</feature>
<accession>A0A437AN77</accession>
<feature type="transmembrane region" description="Helical" evidence="1">
    <location>
        <begin position="211"/>
        <end position="232"/>
    </location>
</feature>
<name>A0A437AN77_9MICR</name>